<evidence type="ECO:0000256" key="1">
    <source>
        <dbReference type="ARBA" id="ARBA00004651"/>
    </source>
</evidence>
<dbReference type="PANTHER" id="PTHR39087">
    <property type="entry name" value="UPF0104 MEMBRANE PROTEIN MJ1595"/>
    <property type="match status" value="1"/>
</dbReference>
<evidence type="ECO:0000313" key="7">
    <source>
        <dbReference type="EMBL" id="GEO03432.1"/>
    </source>
</evidence>
<dbReference type="GO" id="GO:0005886">
    <property type="term" value="C:plasma membrane"/>
    <property type="evidence" value="ECO:0007669"/>
    <property type="project" value="UniProtKB-SubCell"/>
</dbReference>
<feature type="transmembrane region" description="Helical" evidence="6">
    <location>
        <begin position="304"/>
        <end position="327"/>
    </location>
</feature>
<accession>A0A512AUN9</accession>
<keyword evidence="2" id="KW-1003">Cell membrane</keyword>
<dbReference type="RefSeq" id="WP_146895741.1">
    <property type="nucleotide sequence ID" value="NZ_BJYS01000005.1"/>
</dbReference>
<reference evidence="7 8" key="1">
    <citation type="submission" date="2019-07" db="EMBL/GenBank/DDBJ databases">
        <title>Whole genome shotgun sequence of Adhaeribacter aerolatus NBRC 106133.</title>
        <authorList>
            <person name="Hosoyama A."/>
            <person name="Uohara A."/>
            <person name="Ohji S."/>
            <person name="Ichikawa N."/>
        </authorList>
    </citation>
    <scope>NUCLEOTIDE SEQUENCE [LARGE SCALE GENOMIC DNA]</scope>
    <source>
        <strain evidence="7 8">NBRC 106133</strain>
    </source>
</reference>
<keyword evidence="4 6" id="KW-1133">Transmembrane helix</keyword>
<evidence type="ECO:0000256" key="6">
    <source>
        <dbReference type="SAM" id="Phobius"/>
    </source>
</evidence>
<evidence type="ECO:0000256" key="3">
    <source>
        <dbReference type="ARBA" id="ARBA00022692"/>
    </source>
</evidence>
<feature type="transmembrane region" description="Helical" evidence="6">
    <location>
        <begin position="41"/>
        <end position="61"/>
    </location>
</feature>
<comment type="subcellular location">
    <subcellularLocation>
        <location evidence="1">Cell membrane</location>
        <topology evidence="1">Multi-pass membrane protein</topology>
    </subcellularLocation>
</comment>
<feature type="transmembrane region" description="Helical" evidence="6">
    <location>
        <begin position="229"/>
        <end position="251"/>
    </location>
</feature>
<organism evidence="7 8">
    <name type="scientific">Adhaeribacter aerolatus</name>
    <dbReference type="NCBI Taxonomy" id="670289"/>
    <lineage>
        <taxon>Bacteria</taxon>
        <taxon>Pseudomonadati</taxon>
        <taxon>Bacteroidota</taxon>
        <taxon>Cytophagia</taxon>
        <taxon>Cytophagales</taxon>
        <taxon>Hymenobacteraceae</taxon>
        <taxon>Adhaeribacter</taxon>
    </lineage>
</organism>
<feature type="transmembrane region" description="Helical" evidence="6">
    <location>
        <begin position="12"/>
        <end position="29"/>
    </location>
</feature>
<dbReference type="Proteomes" id="UP000321532">
    <property type="component" value="Unassembled WGS sequence"/>
</dbReference>
<proteinExistence type="predicted"/>
<name>A0A512AUN9_9BACT</name>
<dbReference type="OrthoDB" id="9812094at2"/>
<dbReference type="NCBIfam" id="TIGR00374">
    <property type="entry name" value="flippase-like domain"/>
    <property type="match status" value="1"/>
</dbReference>
<keyword evidence="3 6" id="KW-0812">Transmembrane</keyword>
<dbReference type="AlphaFoldDB" id="A0A512AUN9"/>
<dbReference type="EMBL" id="BJYS01000005">
    <property type="protein sequence ID" value="GEO03432.1"/>
    <property type="molecule type" value="Genomic_DNA"/>
</dbReference>
<evidence type="ECO:0000256" key="4">
    <source>
        <dbReference type="ARBA" id="ARBA00022989"/>
    </source>
</evidence>
<keyword evidence="5 6" id="KW-0472">Membrane</keyword>
<dbReference type="InterPro" id="IPR022791">
    <property type="entry name" value="L-PG_synthase/AglD"/>
</dbReference>
<feature type="transmembrane region" description="Helical" evidence="6">
    <location>
        <begin position="263"/>
        <end position="284"/>
    </location>
</feature>
<sequence length="350" mass="39131">MSPLLKKLLDIVKYVVVLSLSVFLMWYALKGINFDLLRAQLYQTNFYWLGLSLTIALSGFLSRAYRWKMQLQPINPKVTFTNTYHAMMIGYLANLVLPRMGEVFRCSILKRSSDIPIQASFGTVITERLIDMVMLLSLMGIAFMVEFDRLHTYFLGLLTDRYNSVQQNSTLIYVVVGLFVVGGLALIITLVFFLNSLRQNKFYLKVEALVRGFLNGIFSIAKLDNKPVFIAHTLFVWLTYYLMGYLSFFALPATAGLSPMAAFAVLVIGSLGMSVPVQGGIGVFHMMVTNTLLLYGVAKEAGMAFALINHTSQTLMVVLLGGISFIISLSKKNNPNTVINIVATPNEIHR</sequence>
<comment type="caution">
    <text evidence="7">The sequence shown here is derived from an EMBL/GenBank/DDBJ whole genome shotgun (WGS) entry which is preliminary data.</text>
</comment>
<evidence type="ECO:0000313" key="8">
    <source>
        <dbReference type="Proteomes" id="UP000321532"/>
    </source>
</evidence>
<evidence type="ECO:0000256" key="2">
    <source>
        <dbReference type="ARBA" id="ARBA00022475"/>
    </source>
</evidence>
<feature type="transmembrane region" description="Helical" evidence="6">
    <location>
        <begin position="170"/>
        <end position="194"/>
    </location>
</feature>
<dbReference type="PANTHER" id="PTHR39087:SF2">
    <property type="entry name" value="UPF0104 MEMBRANE PROTEIN MJ1595"/>
    <property type="match status" value="1"/>
</dbReference>
<protein>
    <submittedName>
        <fullName evidence="7">Membrane protein</fullName>
    </submittedName>
</protein>
<keyword evidence="8" id="KW-1185">Reference proteome</keyword>
<gene>
    <name evidence="7" type="ORF">AAE02nite_10960</name>
</gene>
<evidence type="ECO:0000256" key="5">
    <source>
        <dbReference type="ARBA" id="ARBA00023136"/>
    </source>
</evidence>
<dbReference type="Pfam" id="PF03706">
    <property type="entry name" value="LPG_synthase_TM"/>
    <property type="match status" value="1"/>
</dbReference>